<reference evidence="2 3" key="1">
    <citation type="submission" date="2018-01" db="EMBL/GenBank/DDBJ databases">
        <title>Draft Genome Sequence of Salmonella Enteritidis Phage SE131.</title>
        <authorList>
            <person name="Kim Y."/>
            <person name="Han B.K."/>
            <person name="Kim H."/>
            <person name="Kim D."/>
        </authorList>
    </citation>
    <scope>NUCLEOTIDE SEQUENCE [LARGE SCALE GENOMIC DNA]</scope>
</reference>
<sequence length="60" mass="7075">MKGIQDMSAKELTKLLKRLEESREKLLKDCQDRKRVNGILSFYSDYIAKVKVFRAERIGK</sequence>
<evidence type="ECO:0000313" key="3">
    <source>
        <dbReference type="Proteomes" id="UP000240649"/>
    </source>
</evidence>
<keyword evidence="3" id="KW-1185">Reference proteome</keyword>
<dbReference type="EMBL" id="MG873442">
    <property type="protein sequence ID" value="AVJ48219.1"/>
    <property type="molecule type" value="Genomic_DNA"/>
</dbReference>
<dbReference type="Proteomes" id="UP000240649">
    <property type="component" value="Segment"/>
</dbReference>
<feature type="coiled-coil region" evidence="1">
    <location>
        <begin position="9"/>
        <end position="36"/>
    </location>
</feature>
<protein>
    <submittedName>
        <fullName evidence="2">Uncharacterized protein</fullName>
    </submittedName>
</protein>
<evidence type="ECO:0000256" key="1">
    <source>
        <dbReference type="SAM" id="Coils"/>
    </source>
</evidence>
<evidence type="ECO:0000313" key="2">
    <source>
        <dbReference type="EMBL" id="AVJ48219.1"/>
    </source>
</evidence>
<dbReference type="GeneID" id="77948338"/>
<accession>A0A2P1CAF3</accession>
<name>A0A2P1CAF3_9CAUD</name>
<proteinExistence type="predicted"/>
<keyword evidence="1" id="KW-0175">Coiled coil</keyword>
<dbReference type="RefSeq" id="YP_010672068.1">
    <property type="nucleotide sequence ID" value="NC_070974.1"/>
</dbReference>
<dbReference type="KEGG" id="vg:77948338"/>
<organism evidence="2 3">
    <name type="scientific">Salmonella phage SE131</name>
    <dbReference type="NCBI Taxonomy" id="2081631"/>
    <lineage>
        <taxon>Viruses</taxon>
        <taxon>Duplodnaviria</taxon>
        <taxon>Heunggongvirae</taxon>
        <taxon>Uroviricota</taxon>
        <taxon>Caudoviricetes</taxon>
        <taxon>Grimontviridae</taxon>
        <taxon>Moazamivirus</taxon>
        <taxon>Moazamivirus SE131</taxon>
    </lineage>
</organism>